<feature type="region of interest" description="Disordered" evidence="1">
    <location>
        <begin position="48"/>
        <end position="71"/>
    </location>
</feature>
<feature type="transmembrane region" description="Helical" evidence="2">
    <location>
        <begin position="850"/>
        <end position="870"/>
    </location>
</feature>
<reference evidence="5 6" key="1">
    <citation type="submission" date="2015-01" db="EMBL/GenBank/DDBJ databases">
        <title>The Genome Sequence of Exophiala xenobiotica CBS118157.</title>
        <authorList>
            <consortium name="The Broad Institute Genomics Platform"/>
            <person name="Cuomo C."/>
            <person name="de Hoog S."/>
            <person name="Gorbushina A."/>
            <person name="Stielow B."/>
            <person name="Teixiera M."/>
            <person name="Abouelleil A."/>
            <person name="Chapman S.B."/>
            <person name="Priest M."/>
            <person name="Young S.K."/>
            <person name="Wortman J."/>
            <person name="Nusbaum C."/>
            <person name="Birren B."/>
        </authorList>
    </citation>
    <scope>NUCLEOTIDE SEQUENCE [LARGE SCALE GENOMIC DNA]</scope>
    <source>
        <strain evidence="5 6">CBS 118157</strain>
    </source>
</reference>
<evidence type="ECO:0000256" key="2">
    <source>
        <dbReference type="SAM" id="Phobius"/>
    </source>
</evidence>
<dbReference type="AlphaFoldDB" id="A0A0D2DGM5"/>
<evidence type="ECO:0000259" key="4">
    <source>
        <dbReference type="Pfam" id="PF25550"/>
    </source>
</evidence>
<evidence type="ECO:0000313" key="6">
    <source>
        <dbReference type="Proteomes" id="UP000054342"/>
    </source>
</evidence>
<dbReference type="SUPFAM" id="SSF53448">
    <property type="entry name" value="Nucleotide-diphospho-sugar transferases"/>
    <property type="match status" value="1"/>
</dbReference>
<protein>
    <submittedName>
        <fullName evidence="5">Uncharacterized protein</fullName>
    </submittedName>
</protein>
<accession>A0A0D2DGM5</accession>
<gene>
    <name evidence="5" type="ORF">PV05_01577</name>
</gene>
<feature type="transmembrane region" description="Helical" evidence="2">
    <location>
        <begin position="360"/>
        <end position="381"/>
    </location>
</feature>
<feature type="domain" description="DUF7928" evidence="4">
    <location>
        <begin position="140"/>
        <end position="291"/>
    </location>
</feature>
<keyword evidence="6" id="KW-1185">Reference proteome</keyword>
<feature type="transmembrane region" description="Helical" evidence="2">
    <location>
        <begin position="327"/>
        <end position="348"/>
    </location>
</feature>
<sequence>MQKIQAFHSTLPVFFLGFKSFQKPFLASFTFFQSCWLRQPSLTMASSQTAALGPGPANHESKSGNTPVLSVAGQATDSNADLLPISSMATPTDVSDQARPATPSSRSAAARPSALQSSKSVLYRSGDFRNSSIPELRDLKADMMCNWLHQQQLERMWSTNGIEEGVMLKKAKDDYKCAPEDLRTRRDGVFDAVQRLNVKCAMTVNTRIIKLFLQDETLTYVPLESGLRLQILPTISHLPECQKHHFAAFIQDYQILVVWDDDPNHVLKRVQSIEDQLISMVWKEEMNDDESAAPVGSAIPSTTNLNTGDSSADLEKTVVIPTRRIVLIQPVLTALTLILLVAAIGSGWRQIALEIKVDKNWMRLAFLLVVPLQCWLALFFMQSVAGSIAQIIGPISQMNANTKFYSGQQPPRLPSTATLPHVTIQCPVYKEGLWSVIDPTIKSIKTAISTYEMQGGTANIFVNDDGMQLIPAEQAQERREYYDEHNIGWVSRPKHKPKPVEGEKPFIRAGKFKKASNMNYALNVSARVEDRLAPIDRNEAWTAENEREAYDTALAEVILEDEGRTQAEGNVRIGDYILLIDSDTRVPVDCFLDAVSEMEQSPEVAIIQFASGVMNVTDNWFEKGITFFTNLVYTAIQYAVSNGDVAPFVGHNAFLRWKAVQDVAYIEKDVNDGATKEKYWSEATVSEDFDMALRLQTNGYILRLAAYAGQGFKEGVSLTVYDELARWEKYAYGCSELIFHPFAQWFTKGPFTPLFRGFIVSNMPLPSKLTIMAYVGTYYAIGSAWILTLFNYCVVGWFNGHLDHYYIDSFKIYFAIVLVFTALGNVALAVMRYRIEERSLASALLENLRWIPLLTVFLGGISLHVSQAILSHLFGVDMTWGATSKEATDTSFFKEVPVILRKFRLTFAFCAVLSLGMIVVAGVGPLGALVPYDWQISFLTAIWPLATVVGSHALLPLVLNPGLMQFTF</sequence>
<dbReference type="HOGENOM" id="CLU_008220_0_0_1"/>
<feature type="transmembrane region" description="Helical" evidence="2">
    <location>
        <begin position="936"/>
        <end position="959"/>
    </location>
</feature>
<dbReference type="STRING" id="348802.A0A0D2DGM5"/>
<keyword evidence="2" id="KW-0472">Membrane</keyword>
<feature type="transmembrane region" description="Helical" evidence="2">
    <location>
        <begin position="907"/>
        <end position="930"/>
    </location>
</feature>
<keyword evidence="2" id="KW-1133">Transmembrane helix</keyword>
<dbReference type="Gene3D" id="3.90.550.10">
    <property type="entry name" value="Spore Coat Polysaccharide Biosynthesis Protein SpsA, Chain A"/>
    <property type="match status" value="1"/>
</dbReference>
<dbReference type="InterPro" id="IPR001173">
    <property type="entry name" value="Glyco_trans_2-like"/>
</dbReference>
<evidence type="ECO:0000256" key="1">
    <source>
        <dbReference type="SAM" id="MobiDB-lite"/>
    </source>
</evidence>
<feature type="transmembrane region" description="Helical" evidence="2">
    <location>
        <begin position="771"/>
        <end position="798"/>
    </location>
</feature>
<organism evidence="5 6">
    <name type="scientific">Exophiala xenobiotica</name>
    <dbReference type="NCBI Taxonomy" id="348802"/>
    <lineage>
        <taxon>Eukaryota</taxon>
        <taxon>Fungi</taxon>
        <taxon>Dikarya</taxon>
        <taxon>Ascomycota</taxon>
        <taxon>Pezizomycotina</taxon>
        <taxon>Eurotiomycetes</taxon>
        <taxon>Chaetothyriomycetidae</taxon>
        <taxon>Chaetothyriales</taxon>
        <taxon>Herpotrichiellaceae</taxon>
        <taxon>Exophiala</taxon>
    </lineage>
</organism>
<feature type="region of interest" description="Disordered" evidence="1">
    <location>
        <begin position="84"/>
        <end position="113"/>
    </location>
</feature>
<keyword evidence="2" id="KW-0812">Transmembrane</keyword>
<feature type="compositionally biased region" description="Low complexity" evidence="1">
    <location>
        <begin position="98"/>
        <end position="113"/>
    </location>
</feature>
<dbReference type="RefSeq" id="XP_013322041.1">
    <property type="nucleotide sequence ID" value="XM_013466587.1"/>
</dbReference>
<dbReference type="PANTHER" id="PTHR35408">
    <property type="entry name" value="CHROMOSOME 15, WHOLE GENOME SHOTGUN SEQUENCE"/>
    <property type="match status" value="1"/>
</dbReference>
<feature type="transmembrane region" description="Helical" evidence="2">
    <location>
        <begin position="810"/>
        <end position="830"/>
    </location>
</feature>
<proteinExistence type="predicted"/>
<dbReference type="EMBL" id="KN847317">
    <property type="protein sequence ID" value="KIW61457.1"/>
    <property type="molecule type" value="Genomic_DNA"/>
</dbReference>
<evidence type="ECO:0000259" key="3">
    <source>
        <dbReference type="Pfam" id="PF13632"/>
    </source>
</evidence>
<dbReference type="InterPro" id="IPR057688">
    <property type="entry name" value="DUF7928"/>
</dbReference>
<dbReference type="Pfam" id="PF25550">
    <property type="entry name" value="DUF7928"/>
    <property type="match status" value="1"/>
</dbReference>
<feature type="domain" description="Glycosyltransferase 2-like" evidence="3">
    <location>
        <begin position="576"/>
        <end position="789"/>
    </location>
</feature>
<dbReference type="Proteomes" id="UP000054342">
    <property type="component" value="Unassembled WGS sequence"/>
</dbReference>
<dbReference type="PROSITE" id="PS51257">
    <property type="entry name" value="PROKAR_LIPOPROTEIN"/>
    <property type="match status" value="1"/>
</dbReference>
<dbReference type="InterPro" id="IPR029044">
    <property type="entry name" value="Nucleotide-diphossugar_trans"/>
</dbReference>
<dbReference type="PANTHER" id="PTHR35408:SF3">
    <property type="entry name" value="GLYCOSYLTRANSFERASE 2-LIKE DOMAIN-CONTAINING PROTEIN"/>
    <property type="match status" value="1"/>
</dbReference>
<dbReference type="GeneID" id="25323485"/>
<name>A0A0D2DGM5_9EURO</name>
<dbReference type="Pfam" id="PF13632">
    <property type="entry name" value="Glyco_trans_2_3"/>
    <property type="match status" value="1"/>
</dbReference>
<dbReference type="OrthoDB" id="38531at2759"/>
<evidence type="ECO:0000313" key="5">
    <source>
        <dbReference type="EMBL" id="KIW61457.1"/>
    </source>
</evidence>